<evidence type="ECO:0000313" key="8">
    <source>
        <dbReference type="RefSeq" id="XP_017781111.1"/>
    </source>
</evidence>
<evidence type="ECO:0000256" key="1">
    <source>
        <dbReference type="ARBA" id="ARBA00004123"/>
    </source>
</evidence>
<feature type="domain" description="C2H2-type" evidence="6">
    <location>
        <begin position="271"/>
        <end position="299"/>
    </location>
</feature>
<feature type="domain" description="BTB" evidence="5">
    <location>
        <begin position="32"/>
        <end position="97"/>
    </location>
</feature>
<name>A0ABM1N2R1_NICVS</name>
<dbReference type="PROSITE" id="PS00028">
    <property type="entry name" value="ZINC_FINGER_C2H2_1"/>
    <property type="match status" value="2"/>
</dbReference>
<feature type="compositionally biased region" description="Basic and acidic residues" evidence="4">
    <location>
        <begin position="175"/>
        <end position="188"/>
    </location>
</feature>
<feature type="region of interest" description="Disordered" evidence="4">
    <location>
        <begin position="115"/>
        <end position="188"/>
    </location>
</feature>
<evidence type="ECO:0000259" key="5">
    <source>
        <dbReference type="PROSITE" id="PS50097"/>
    </source>
</evidence>
<dbReference type="PROSITE" id="PS50157">
    <property type="entry name" value="ZINC_FINGER_C2H2_2"/>
    <property type="match status" value="2"/>
</dbReference>
<dbReference type="RefSeq" id="XP_017781111.1">
    <property type="nucleotide sequence ID" value="XM_017925622.1"/>
</dbReference>
<dbReference type="InterPro" id="IPR036236">
    <property type="entry name" value="Znf_C2H2_sf"/>
</dbReference>
<dbReference type="InterPro" id="IPR013087">
    <property type="entry name" value="Znf_C2H2_type"/>
</dbReference>
<keyword evidence="3" id="KW-0863">Zinc-finger</keyword>
<dbReference type="Pfam" id="PF00096">
    <property type="entry name" value="zf-C2H2"/>
    <property type="match status" value="2"/>
</dbReference>
<dbReference type="Pfam" id="PF00651">
    <property type="entry name" value="BTB"/>
    <property type="match status" value="1"/>
</dbReference>
<evidence type="ECO:0000256" key="3">
    <source>
        <dbReference type="PROSITE-ProRule" id="PRU00042"/>
    </source>
</evidence>
<dbReference type="PANTHER" id="PTHR23110:SF99">
    <property type="entry name" value="BROAD-COMPLEX CORE PROTEIN ISOFORM 6"/>
    <property type="match status" value="1"/>
</dbReference>
<proteinExistence type="predicted"/>
<feature type="domain" description="C2H2-type" evidence="6">
    <location>
        <begin position="241"/>
        <end position="269"/>
    </location>
</feature>
<reference evidence="8" key="1">
    <citation type="submission" date="2025-08" db="UniProtKB">
        <authorList>
            <consortium name="RefSeq"/>
        </authorList>
    </citation>
    <scope>IDENTIFICATION</scope>
    <source>
        <tissue evidence="8">Whole Larva</tissue>
    </source>
</reference>
<organism evidence="7 8">
    <name type="scientific">Nicrophorus vespilloides</name>
    <name type="common">Boreal carrion beetle</name>
    <dbReference type="NCBI Taxonomy" id="110193"/>
    <lineage>
        <taxon>Eukaryota</taxon>
        <taxon>Metazoa</taxon>
        <taxon>Ecdysozoa</taxon>
        <taxon>Arthropoda</taxon>
        <taxon>Hexapoda</taxon>
        <taxon>Insecta</taxon>
        <taxon>Pterygota</taxon>
        <taxon>Neoptera</taxon>
        <taxon>Endopterygota</taxon>
        <taxon>Coleoptera</taxon>
        <taxon>Polyphaga</taxon>
        <taxon>Staphyliniformia</taxon>
        <taxon>Silphidae</taxon>
        <taxon>Nicrophorinae</taxon>
        <taxon>Nicrophorus</taxon>
    </lineage>
</organism>
<accession>A0ABM1N2R1</accession>
<keyword evidence="7" id="KW-1185">Reference proteome</keyword>
<sequence length="312" mass="35666">MATTEQFSLRWNNFHSNLTTGFHDLLEAADMVDVTLAVEGQFLQAHKIVLSICSPYFKQMFKINPCQHPIVILKDITHDNLKDILEFMYLGEVNVMRENLPSFLRTAELLQVKGLTGDDSQSESSSKREEKAALTDDEPEYNQLIESDGVNFTSSPKPSTKRQRSPMYTPTLKKSKSDSKSVKENCNENERHELLPNIKSEMSLECEDKDQMNKLYPEGVFNADANPHENGKSVVLNRNGYKCGKCLKMFSRRDHLRTHEKNIHGEDVGPFACTICSQLYKNSESLRKHIAKFHYVSKDERNLHAHLQAQAT</sequence>
<comment type="subcellular location">
    <subcellularLocation>
        <location evidence="1">Nucleus</location>
    </subcellularLocation>
</comment>
<dbReference type="SUPFAM" id="SSF54695">
    <property type="entry name" value="POZ domain"/>
    <property type="match status" value="1"/>
</dbReference>
<gene>
    <name evidence="8" type="primary">LOC108565939</name>
</gene>
<keyword evidence="3" id="KW-0862">Zinc</keyword>
<dbReference type="SMART" id="SM00225">
    <property type="entry name" value="BTB"/>
    <property type="match status" value="1"/>
</dbReference>
<dbReference type="Gene3D" id="3.30.710.10">
    <property type="entry name" value="Potassium Channel Kv1.1, Chain A"/>
    <property type="match status" value="1"/>
</dbReference>
<evidence type="ECO:0000256" key="2">
    <source>
        <dbReference type="ARBA" id="ARBA00023242"/>
    </source>
</evidence>
<evidence type="ECO:0000259" key="6">
    <source>
        <dbReference type="PROSITE" id="PS50157"/>
    </source>
</evidence>
<dbReference type="SMART" id="SM00355">
    <property type="entry name" value="ZnF_C2H2"/>
    <property type="match status" value="2"/>
</dbReference>
<dbReference type="CDD" id="cd18315">
    <property type="entry name" value="BTB_POZ_BAB-like"/>
    <property type="match status" value="1"/>
</dbReference>
<dbReference type="InterPro" id="IPR051095">
    <property type="entry name" value="Dros_DevTransReg"/>
</dbReference>
<dbReference type="Proteomes" id="UP000695000">
    <property type="component" value="Unplaced"/>
</dbReference>
<dbReference type="SUPFAM" id="SSF57667">
    <property type="entry name" value="beta-beta-alpha zinc fingers"/>
    <property type="match status" value="1"/>
</dbReference>
<dbReference type="Gene3D" id="3.30.160.60">
    <property type="entry name" value="Classic Zinc Finger"/>
    <property type="match status" value="1"/>
</dbReference>
<keyword evidence="3" id="KW-0479">Metal-binding</keyword>
<dbReference type="PROSITE" id="PS50097">
    <property type="entry name" value="BTB"/>
    <property type="match status" value="1"/>
</dbReference>
<feature type="compositionally biased region" description="Basic and acidic residues" evidence="4">
    <location>
        <begin position="125"/>
        <end position="134"/>
    </location>
</feature>
<evidence type="ECO:0000313" key="7">
    <source>
        <dbReference type="Proteomes" id="UP000695000"/>
    </source>
</evidence>
<dbReference type="InterPro" id="IPR000210">
    <property type="entry name" value="BTB/POZ_dom"/>
</dbReference>
<keyword evidence="2" id="KW-0539">Nucleus</keyword>
<dbReference type="InterPro" id="IPR011333">
    <property type="entry name" value="SKP1/BTB/POZ_sf"/>
</dbReference>
<dbReference type="GeneID" id="108565939"/>
<dbReference type="PANTHER" id="PTHR23110">
    <property type="entry name" value="BTB DOMAIN TRANSCRIPTION FACTOR"/>
    <property type="match status" value="1"/>
</dbReference>
<evidence type="ECO:0000256" key="4">
    <source>
        <dbReference type="SAM" id="MobiDB-lite"/>
    </source>
</evidence>
<protein>
    <submittedName>
        <fullName evidence="8">Protein abrupt-like isoform X1</fullName>
    </submittedName>
</protein>